<name>A0ABN2HQX9_9MICO</name>
<accession>A0ABN2HQX9</accession>
<evidence type="ECO:0000313" key="2">
    <source>
        <dbReference type="Proteomes" id="UP001501690"/>
    </source>
</evidence>
<protein>
    <submittedName>
        <fullName evidence="1">Uncharacterized protein</fullName>
    </submittedName>
</protein>
<evidence type="ECO:0000313" key="1">
    <source>
        <dbReference type="EMBL" id="GAA1692015.1"/>
    </source>
</evidence>
<keyword evidence="2" id="KW-1185">Reference proteome</keyword>
<dbReference type="EMBL" id="BAAAPL010000001">
    <property type="protein sequence ID" value="GAA1692015.1"/>
    <property type="molecule type" value="Genomic_DNA"/>
</dbReference>
<reference evidence="1 2" key="1">
    <citation type="journal article" date="2019" name="Int. J. Syst. Evol. Microbiol.">
        <title>The Global Catalogue of Microorganisms (GCM) 10K type strain sequencing project: providing services to taxonomists for standard genome sequencing and annotation.</title>
        <authorList>
            <consortium name="The Broad Institute Genomics Platform"/>
            <consortium name="The Broad Institute Genome Sequencing Center for Infectious Disease"/>
            <person name="Wu L."/>
            <person name="Ma J."/>
        </authorList>
    </citation>
    <scope>NUCLEOTIDE SEQUENCE [LARGE SCALE GENOMIC DNA]</scope>
    <source>
        <strain evidence="1 2">JCM 15577</strain>
    </source>
</reference>
<dbReference type="RefSeq" id="WP_344069170.1">
    <property type="nucleotide sequence ID" value="NZ_BAAAPL010000001.1"/>
</dbReference>
<proteinExistence type="predicted"/>
<dbReference type="Proteomes" id="UP001501690">
    <property type="component" value="Unassembled WGS sequence"/>
</dbReference>
<comment type="caution">
    <text evidence="1">The sequence shown here is derived from an EMBL/GenBank/DDBJ whole genome shotgun (WGS) entry which is preliminary data.</text>
</comment>
<sequence>MSAIAAEAGRLSTLDRLLLRIAERIERRLELRLAQMRARQADACHEAIVSYAERRQDARAAGTIGILPR</sequence>
<gene>
    <name evidence="1" type="ORF">GCM10009808_06400</name>
</gene>
<organism evidence="1 2">
    <name type="scientific">Microbacterium sediminicola</name>
    <dbReference type="NCBI Taxonomy" id="415210"/>
    <lineage>
        <taxon>Bacteria</taxon>
        <taxon>Bacillati</taxon>
        <taxon>Actinomycetota</taxon>
        <taxon>Actinomycetes</taxon>
        <taxon>Micrococcales</taxon>
        <taxon>Microbacteriaceae</taxon>
        <taxon>Microbacterium</taxon>
    </lineage>
</organism>